<evidence type="ECO:0000256" key="1">
    <source>
        <dbReference type="SAM" id="MobiDB-lite"/>
    </source>
</evidence>
<feature type="compositionally biased region" description="Polar residues" evidence="1">
    <location>
        <begin position="231"/>
        <end position="240"/>
    </location>
</feature>
<evidence type="ECO:0000313" key="3">
    <source>
        <dbReference type="Proteomes" id="UP000652761"/>
    </source>
</evidence>
<gene>
    <name evidence="2" type="ORF">Taro_027477</name>
</gene>
<comment type="caution">
    <text evidence="2">The sequence shown here is derived from an EMBL/GenBank/DDBJ whole genome shotgun (WGS) entry which is preliminary data.</text>
</comment>
<dbReference type="OrthoDB" id="778913at2759"/>
<evidence type="ECO:0000313" key="2">
    <source>
        <dbReference type="EMBL" id="MQL94813.1"/>
    </source>
</evidence>
<feature type="region of interest" description="Disordered" evidence="1">
    <location>
        <begin position="35"/>
        <end position="57"/>
    </location>
</feature>
<dbReference type="EMBL" id="NMUH01001719">
    <property type="protein sequence ID" value="MQL94813.1"/>
    <property type="molecule type" value="Genomic_DNA"/>
</dbReference>
<feature type="region of interest" description="Disordered" evidence="1">
    <location>
        <begin position="96"/>
        <end position="204"/>
    </location>
</feature>
<protein>
    <submittedName>
        <fullName evidence="2">Uncharacterized protein</fullName>
    </submittedName>
</protein>
<name>A0A843VRM8_COLES</name>
<feature type="compositionally biased region" description="Low complexity" evidence="1">
    <location>
        <begin position="133"/>
        <end position="159"/>
    </location>
</feature>
<feature type="compositionally biased region" description="Basic and acidic residues" evidence="1">
    <location>
        <begin position="241"/>
        <end position="253"/>
    </location>
</feature>
<feature type="region of interest" description="Disordered" evidence="1">
    <location>
        <begin position="226"/>
        <end position="298"/>
    </location>
</feature>
<feature type="compositionally biased region" description="Low complexity" evidence="1">
    <location>
        <begin position="191"/>
        <end position="202"/>
    </location>
</feature>
<accession>A0A843VRM8</accession>
<organism evidence="2 3">
    <name type="scientific">Colocasia esculenta</name>
    <name type="common">Wild taro</name>
    <name type="synonym">Arum esculentum</name>
    <dbReference type="NCBI Taxonomy" id="4460"/>
    <lineage>
        <taxon>Eukaryota</taxon>
        <taxon>Viridiplantae</taxon>
        <taxon>Streptophyta</taxon>
        <taxon>Embryophyta</taxon>
        <taxon>Tracheophyta</taxon>
        <taxon>Spermatophyta</taxon>
        <taxon>Magnoliopsida</taxon>
        <taxon>Liliopsida</taxon>
        <taxon>Araceae</taxon>
        <taxon>Aroideae</taxon>
        <taxon>Colocasieae</taxon>
        <taxon>Colocasia</taxon>
    </lineage>
</organism>
<sequence length="361" mass="38300">MACREEETWVAFEDDEEALSLCDLPVVDRGEADGDCCGANSGEEGDDAGTAKSPEADDFEFRTCSGGLQLESAEAEMCVADEVFFQGQILPLRPSVSSDSGLFPASRGPSRCGSRSDSMDHYSSATGSLGFESSRSMSGRSSSSISRSQSTHSSNSASSCANEAPARLSVSNNFYAHPSPKPHVCSRRKSTSSARKSTSSAGSGWGLLRLGLVKTPEIDLDGLRHRKPSAAANNSPSNRRVANDDSGRAEKKGPTQGNVRCSSSSSSSNTKFDARGNGSHKEEKPAEKKGSWSLGNRLRCSCSPGDVVETTCSRIVVAGGPERERARLAPSSSFKRRQEGACQSRTFQWLAELPVPKPPVA</sequence>
<dbReference type="Proteomes" id="UP000652761">
    <property type="component" value="Unassembled WGS sequence"/>
</dbReference>
<feature type="compositionally biased region" description="Basic and acidic residues" evidence="1">
    <location>
        <begin position="279"/>
        <end position="290"/>
    </location>
</feature>
<reference evidence="2" key="1">
    <citation type="submission" date="2017-07" db="EMBL/GenBank/DDBJ databases">
        <title>Taro Niue Genome Assembly and Annotation.</title>
        <authorList>
            <person name="Atibalentja N."/>
            <person name="Keating K."/>
            <person name="Fields C.J."/>
        </authorList>
    </citation>
    <scope>NUCLEOTIDE SEQUENCE</scope>
    <source>
        <strain evidence="2">Niue_2</strain>
        <tissue evidence="2">Leaf</tissue>
    </source>
</reference>
<dbReference type="PANTHER" id="PTHR33922">
    <property type="entry name" value="OS01G0888066 PROTEIN-RELATED"/>
    <property type="match status" value="1"/>
</dbReference>
<feature type="compositionally biased region" description="Polar residues" evidence="1">
    <location>
        <begin position="113"/>
        <end position="127"/>
    </location>
</feature>
<proteinExistence type="predicted"/>
<dbReference type="PANTHER" id="PTHR33922:SF2">
    <property type="entry name" value="OS07G0589600 PROTEIN"/>
    <property type="match status" value="1"/>
</dbReference>
<keyword evidence="3" id="KW-1185">Reference proteome</keyword>
<dbReference type="AlphaFoldDB" id="A0A843VRM8"/>